<organism evidence="2">
    <name type="scientific">Rhizophora mucronata</name>
    <name type="common">Asiatic mangrove</name>
    <dbReference type="NCBI Taxonomy" id="61149"/>
    <lineage>
        <taxon>Eukaryota</taxon>
        <taxon>Viridiplantae</taxon>
        <taxon>Streptophyta</taxon>
        <taxon>Embryophyta</taxon>
        <taxon>Tracheophyta</taxon>
        <taxon>Spermatophyta</taxon>
        <taxon>Magnoliopsida</taxon>
        <taxon>eudicotyledons</taxon>
        <taxon>Gunneridae</taxon>
        <taxon>Pentapetalae</taxon>
        <taxon>rosids</taxon>
        <taxon>fabids</taxon>
        <taxon>Malpighiales</taxon>
        <taxon>Rhizophoraceae</taxon>
        <taxon>Rhizophora</taxon>
    </lineage>
</organism>
<feature type="compositionally biased region" description="Basic and acidic residues" evidence="1">
    <location>
        <begin position="12"/>
        <end position="24"/>
    </location>
</feature>
<proteinExistence type="predicted"/>
<dbReference type="EMBL" id="GGEC01079762">
    <property type="protein sequence ID" value="MBX60246.1"/>
    <property type="molecule type" value="Transcribed_RNA"/>
</dbReference>
<evidence type="ECO:0000313" key="2">
    <source>
        <dbReference type="EMBL" id="MBX60246.1"/>
    </source>
</evidence>
<evidence type="ECO:0000256" key="1">
    <source>
        <dbReference type="SAM" id="MobiDB-lite"/>
    </source>
</evidence>
<dbReference type="AlphaFoldDB" id="A0A2P2PZV1"/>
<accession>A0A2P2PZV1</accession>
<sequence length="59" mass="6486">MSSENIVSYSKDSSDNDKLLDNELSKAFPPEAESELGTSIADELLRTEEDLAAKFEDCS</sequence>
<name>A0A2P2PZV1_RHIMU</name>
<reference evidence="2" key="1">
    <citation type="submission" date="2018-02" db="EMBL/GenBank/DDBJ databases">
        <title>Rhizophora mucronata_Transcriptome.</title>
        <authorList>
            <person name="Meera S.P."/>
            <person name="Sreeshan A."/>
            <person name="Augustine A."/>
        </authorList>
    </citation>
    <scope>NUCLEOTIDE SEQUENCE</scope>
    <source>
        <tissue evidence="2">Leaf</tissue>
    </source>
</reference>
<protein>
    <submittedName>
        <fullName evidence="2">Uncharacterized protein MANES_06G047000</fullName>
    </submittedName>
</protein>
<feature type="region of interest" description="Disordered" evidence="1">
    <location>
        <begin position="1"/>
        <end position="24"/>
    </location>
</feature>